<keyword evidence="10" id="KW-1185">Reference proteome</keyword>
<comment type="caution">
    <text evidence="9">The sequence shown here is derived from an EMBL/GenBank/DDBJ whole genome shotgun (WGS) entry which is preliminary data.</text>
</comment>
<keyword evidence="5 8" id="KW-0812">Transmembrane</keyword>
<accession>A0A1T2L3L9</accession>
<evidence type="ECO:0000256" key="3">
    <source>
        <dbReference type="ARBA" id="ARBA00022448"/>
    </source>
</evidence>
<feature type="transmembrane region" description="Helical" evidence="8">
    <location>
        <begin position="223"/>
        <end position="241"/>
    </location>
</feature>
<dbReference type="Proteomes" id="UP000191110">
    <property type="component" value="Unassembled WGS sequence"/>
</dbReference>
<feature type="transmembrane region" description="Helical" evidence="8">
    <location>
        <begin position="157"/>
        <end position="178"/>
    </location>
</feature>
<feature type="transmembrane region" description="Helical" evidence="8">
    <location>
        <begin position="190"/>
        <end position="211"/>
    </location>
</feature>
<feature type="transmembrane region" description="Helical" evidence="8">
    <location>
        <begin position="278"/>
        <end position="300"/>
    </location>
</feature>
<sequence>MENVLFQMAALILCGVAWRVVRPLDLDADSARRTLTGLVYVLLLPALVIRVLWQAPLGIEAVQIAIIAAATVVVGLLLSWSICRLCSTPKPVAGALLLAAAFPNATYMGLPVLTETLGEWASRIAIQYDLFACTPLLLTVGILIARRHGENTSNESMLRTLLTVPPLWAAAAAVTLNLGSVPFPAWLEHLLNTMGMAVIPLMLIALGMGLRWDTWRPAMLPKLIPILLIQLLIQPLLALWLADLQGLQGEVKMAIVLEAAMPSMVLGIVLADRYKLDTGLYAAAVTLSTAVSLVTLPLWFSWLA</sequence>
<dbReference type="EMBL" id="MPRL01000045">
    <property type="protein sequence ID" value="OOZ39662.1"/>
    <property type="molecule type" value="Genomic_DNA"/>
</dbReference>
<evidence type="ECO:0000256" key="5">
    <source>
        <dbReference type="ARBA" id="ARBA00022692"/>
    </source>
</evidence>
<dbReference type="PANTHER" id="PTHR36838:SF1">
    <property type="entry name" value="SLR1864 PROTEIN"/>
    <property type="match status" value="1"/>
</dbReference>
<dbReference type="OrthoDB" id="5291198at2"/>
<dbReference type="Pfam" id="PF03547">
    <property type="entry name" value="Mem_trans"/>
    <property type="match status" value="1"/>
</dbReference>
<feature type="transmembrane region" description="Helical" evidence="8">
    <location>
        <begin position="6"/>
        <end position="22"/>
    </location>
</feature>
<evidence type="ECO:0000256" key="2">
    <source>
        <dbReference type="ARBA" id="ARBA00010145"/>
    </source>
</evidence>
<comment type="subcellular location">
    <subcellularLocation>
        <location evidence="1">Cell membrane</location>
        <topology evidence="1">Multi-pass membrane protein</topology>
    </subcellularLocation>
</comment>
<dbReference type="GO" id="GO:0005886">
    <property type="term" value="C:plasma membrane"/>
    <property type="evidence" value="ECO:0007669"/>
    <property type="project" value="UniProtKB-SubCell"/>
</dbReference>
<feature type="transmembrane region" description="Helical" evidence="8">
    <location>
        <begin position="125"/>
        <end position="145"/>
    </location>
</feature>
<feature type="transmembrane region" description="Helical" evidence="8">
    <location>
        <begin position="61"/>
        <end position="80"/>
    </location>
</feature>
<evidence type="ECO:0000313" key="10">
    <source>
        <dbReference type="Proteomes" id="UP000191110"/>
    </source>
</evidence>
<dbReference type="InterPro" id="IPR004776">
    <property type="entry name" value="Mem_transp_PIN-like"/>
</dbReference>
<evidence type="ECO:0000256" key="7">
    <source>
        <dbReference type="ARBA" id="ARBA00023136"/>
    </source>
</evidence>
<organism evidence="9 10">
    <name type="scientific">Solemya pervernicosa gill symbiont</name>
    <dbReference type="NCBI Taxonomy" id="642797"/>
    <lineage>
        <taxon>Bacteria</taxon>
        <taxon>Pseudomonadati</taxon>
        <taxon>Pseudomonadota</taxon>
        <taxon>Gammaproteobacteria</taxon>
        <taxon>sulfur-oxidizing symbionts</taxon>
    </lineage>
</organism>
<keyword evidence="3" id="KW-0813">Transport</keyword>
<proteinExistence type="inferred from homology"/>
<dbReference type="InterPro" id="IPR038770">
    <property type="entry name" value="Na+/solute_symporter_sf"/>
</dbReference>
<keyword evidence="4" id="KW-1003">Cell membrane</keyword>
<dbReference type="RefSeq" id="WP_078484063.1">
    <property type="nucleotide sequence ID" value="NZ_MPRL01000045.1"/>
</dbReference>
<feature type="transmembrane region" description="Helical" evidence="8">
    <location>
        <begin position="92"/>
        <end position="113"/>
    </location>
</feature>
<comment type="similarity">
    <text evidence="2">Belongs to the auxin efflux carrier (TC 2.A.69) family.</text>
</comment>
<keyword evidence="6 8" id="KW-1133">Transmembrane helix</keyword>
<evidence type="ECO:0000313" key="9">
    <source>
        <dbReference type="EMBL" id="OOZ39662.1"/>
    </source>
</evidence>
<feature type="transmembrane region" description="Helical" evidence="8">
    <location>
        <begin position="253"/>
        <end position="271"/>
    </location>
</feature>
<dbReference type="Gene3D" id="1.20.1530.20">
    <property type="match status" value="1"/>
</dbReference>
<gene>
    <name evidence="9" type="ORF">BOW53_10630</name>
</gene>
<dbReference type="AlphaFoldDB" id="A0A1T2L3L9"/>
<keyword evidence="7 8" id="KW-0472">Membrane</keyword>
<feature type="transmembrane region" description="Helical" evidence="8">
    <location>
        <begin position="34"/>
        <end position="55"/>
    </location>
</feature>
<evidence type="ECO:0000256" key="4">
    <source>
        <dbReference type="ARBA" id="ARBA00022475"/>
    </source>
</evidence>
<name>A0A1T2L3L9_9GAMM</name>
<reference evidence="9 10" key="1">
    <citation type="submission" date="2016-11" db="EMBL/GenBank/DDBJ databases">
        <title>Mixed transmission modes and dynamic genome evolution in an obligate animal-bacterial symbiosis.</title>
        <authorList>
            <person name="Russell S.L."/>
            <person name="Corbett-Detig R.B."/>
            <person name="Cavanaugh C.M."/>
        </authorList>
    </citation>
    <scope>NUCLEOTIDE SEQUENCE [LARGE SCALE GENOMIC DNA]</scope>
    <source>
        <strain evidence="9">Sveles-Q1</strain>
    </source>
</reference>
<protein>
    <submittedName>
        <fullName evidence="9">Transporter</fullName>
    </submittedName>
</protein>
<evidence type="ECO:0000256" key="1">
    <source>
        <dbReference type="ARBA" id="ARBA00004651"/>
    </source>
</evidence>
<dbReference type="PANTHER" id="PTHR36838">
    <property type="entry name" value="AUXIN EFFLUX CARRIER FAMILY PROTEIN"/>
    <property type="match status" value="1"/>
</dbReference>
<evidence type="ECO:0000256" key="8">
    <source>
        <dbReference type="SAM" id="Phobius"/>
    </source>
</evidence>
<evidence type="ECO:0000256" key="6">
    <source>
        <dbReference type="ARBA" id="ARBA00022989"/>
    </source>
</evidence>
<dbReference type="GO" id="GO:0055085">
    <property type="term" value="P:transmembrane transport"/>
    <property type="evidence" value="ECO:0007669"/>
    <property type="project" value="InterPro"/>
</dbReference>